<keyword evidence="2" id="KW-1185">Reference proteome</keyword>
<organism evidence="1 2">
    <name type="scientific">Halioglobus japonicus</name>
    <dbReference type="NCBI Taxonomy" id="930805"/>
    <lineage>
        <taxon>Bacteria</taxon>
        <taxon>Pseudomonadati</taxon>
        <taxon>Pseudomonadota</taxon>
        <taxon>Gammaproteobacteria</taxon>
        <taxon>Cellvibrionales</taxon>
        <taxon>Halieaceae</taxon>
        <taxon>Halioglobus</taxon>
    </lineage>
</organism>
<dbReference type="GO" id="GO:0016706">
    <property type="term" value="F:2-oxoglutarate-dependent dioxygenase activity"/>
    <property type="evidence" value="ECO:0007669"/>
    <property type="project" value="UniProtKB-ARBA"/>
</dbReference>
<dbReference type="Proteomes" id="UP000235162">
    <property type="component" value="Unassembled WGS sequence"/>
</dbReference>
<dbReference type="SUPFAM" id="SSF51197">
    <property type="entry name" value="Clavaminate synthase-like"/>
    <property type="match status" value="1"/>
</dbReference>
<dbReference type="AlphaFoldDB" id="A0AAP8SLH4"/>
<dbReference type="EMBL" id="PKUR01000007">
    <property type="protein sequence ID" value="PLW84584.1"/>
    <property type="molecule type" value="Genomic_DNA"/>
</dbReference>
<dbReference type="InterPro" id="IPR008775">
    <property type="entry name" value="Phytyl_CoA_dOase-like"/>
</dbReference>
<gene>
    <name evidence="1" type="ORF">C0029_18380</name>
</gene>
<evidence type="ECO:0000313" key="1">
    <source>
        <dbReference type="EMBL" id="PLW84584.1"/>
    </source>
</evidence>
<reference evidence="1 2" key="1">
    <citation type="submission" date="2018-01" db="EMBL/GenBank/DDBJ databases">
        <title>The draft genome sequence of Halioglobus japonicus S1-36.</title>
        <authorList>
            <person name="Du Z.-J."/>
            <person name="Shi M.-J."/>
        </authorList>
    </citation>
    <scope>NUCLEOTIDE SEQUENCE [LARGE SCALE GENOMIC DNA]</scope>
    <source>
        <strain evidence="1 2">S1-36</strain>
    </source>
</reference>
<protein>
    <recommendedName>
        <fullName evidence="3">Phytanoyl-CoA dioxygenase</fullName>
    </recommendedName>
</protein>
<dbReference type="Pfam" id="PF05721">
    <property type="entry name" value="PhyH"/>
    <property type="match status" value="1"/>
</dbReference>
<sequence>MEGLLGDARICEIASELLGEGYAFRVSDCSIYDCGTQFHRDSYGADLSFTNIKMALYLDPLDAQSGAIRVIPGSHHPGSAFTRLLNQHVDSGFGDLNLDTDEVPATVLASQPGDLLLWNYRLMHATSYGGNQRRMLALEFSEPYVKDAPAALET</sequence>
<comment type="caution">
    <text evidence="1">The sequence shown here is derived from an EMBL/GenBank/DDBJ whole genome shotgun (WGS) entry which is preliminary data.</text>
</comment>
<name>A0AAP8SLH4_9GAMM</name>
<accession>A0AAP8SLH4</accession>
<dbReference type="Gene3D" id="2.60.120.620">
    <property type="entry name" value="q2cbj1_9rhob like domain"/>
    <property type="match status" value="1"/>
</dbReference>
<evidence type="ECO:0000313" key="2">
    <source>
        <dbReference type="Proteomes" id="UP000235162"/>
    </source>
</evidence>
<proteinExistence type="predicted"/>
<evidence type="ECO:0008006" key="3">
    <source>
        <dbReference type="Google" id="ProtNLM"/>
    </source>
</evidence>